<organism evidence="2 3">
    <name type="scientific">Nocardioides mangrovicus</name>
    <dbReference type="NCBI Taxonomy" id="2478913"/>
    <lineage>
        <taxon>Bacteria</taxon>
        <taxon>Bacillati</taxon>
        <taxon>Actinomycetota</taxon>
        <taxon>Actinomycetes</taxon>
        <taxon>Propionibacteriales</taxon>
        <taxon>Nocardioidaceae</taxon>
        <taxon>Nocardioides</taxon>
    </lineage>
</organism>
<sequence length="528" mass="57735">MTLLAADPAERRKPRKKRRRRKHKHQVSATKPTTSKPSTSKPTVTPIVTAANPLLSPTALHLARRFSFGVTPALGSAINGAGGARAWLVQQMTPSAVTDPAGDTVNGWFAFLNRTPQEIYSREKAGTEGSWVVMDDLSKWTVARRIHSTRQVHEVMVDFWSNLFNVALGNGNGAAYARADYDQVIRQYAFTSFEQLLQKVIVHPAMGIYLNNNVSTKTAPNENLGRELLELHTVGFGAGYTEANVKDSAKILTGYRVDTWPTFNAYYDTARHYTGAVSVMDFSSTNTAADGQAVTMAYLSYLAKHPKTAARIARRLCVRFVSDNPSADLVSTVAAAYTASNTDIKTTLLALVDHPEFNASVGKKLRSPQEDYQAMVRSLGITLAQPSASGDFVNAMLWQYKTLGAPPYEWAPPNGYPEVNAAWSSAGRMLNSFSSHRNMVAHWWPTTGATLPDLATLFPPLPATLQNVIDVVSTNLLGETPGPTISGAIATLLGWPLTHVMTQAEANSYWRKIAIVSTLLDSPLHLYR</sequence>
<reference evidence="2 3" key="1">
    <citation type="submission" date="2018-10" db="EMBL/GenBank/DDBJ databases">
        <title>Marmoricola sp. 4Q3S-7 whole genome shotgun sequence.</title>
        <authorList>
            <person name="Li F."/>
        </authorList>
    </citation>
    <scope>NUCLEOTIDE SEQUENCE [LARGE SCALE GENOMIC DNA]</scope>
    <source>
        <strain evidence="2 3">4Q3S-7</strain>
    </source>
</reference>
<protein>
    <submittedName>
        <fullName evidence="2">DUF1800 domain-containing protein</fullName>
    </submittedName>
</protein>
<feature type="compositionally biased region" description="Basic residues" evidence="1">
    <location>
        <begin position="12"/>
        <end position="26"/>
    </location>
</feature>
<dbReference type="Proteomes" id="UP000281708">
    <property type="component" value="Unassembled WGS sequence"/>
</dbReference>
<gene>
    <name evidence="2" type="ORF">D9V37_14985</name>
</gene>
<dbReference type="RefSeq" id="WP_121806993.1">
    <property type="nucleotide sequence ID" value="NZ_RDBE01000010.1"/>
</dbReference>
<dbReference type="OrthoDB" id="9772295at2"/>
<dbReference type="Pfam" id="PF08811">
    <property type="entry name" value="DUF1800"/>
    <property type="match status" value="1"/>
</dbReference>
<dbReference type="EMBL" id="RDBE01000010">
    <property type="protein sequence ID" value="RLV47489.1"/>
    <property type="molecule type" value="Genomic_DNA"/>
</dbReference>
<feature type="compositionally biased region" description="Low complexity" evidence="1">
    <location>
        <begin position="27"/>
        <end position="45"/>
    </location>
</feature>
<dbReference type="InterPro" id="IPR014917">
    <property type="entry name" value="DUF1800"/>
</dbReference>
<feature type="region of interest" description="Disordered" evidence="1">
    <location>
        <begin position="1"/>
        <end position="45"/>
    </location>
</feature>
<keyword evidence="3" id="KW-1185">Reference proteome</keyword>
<dbReference type="AlphaFoldDB" id="A0A3L8NYQ1"/>
<comment type="caution">
    <text evidence="2">The sequence shown here is derived from an EMBL/GenBank/DDBJ whole genome shotgun (WGS) entry which is preliminary data.</text>
</comment>
<evidence type="ECO:0000313" key="2">
    <source>
        <dbReference type="EMBL" id="RLV47489.1"/>
    </source>
</evidence>
<evidence type="ECO:0000313" key="3">
    <source>
        <dbReference type="Proteomes" id="UP000281708"/>
    </source>
</evidence>
<accession>A0A3L8NYQ1</accession>
<proteinExistence type="predicted"/>
<evidence type="ECO:0000256" key="1">
    <source>
        <dbReference type="SAM" id="MobiDB-lite"/>
    </source>
</evidence>
<name>A0A3L8NYQ1_9ACTN</name>